<comment type="caution">
    <text evidence="2">The sequence shown here is derived from an EMBL/GenBank/DDBJ whole genome shotgun (WGS) entry which is preliminary data.</text>
</comment>
<organism evidence="2 3">
    <name type="scientific">Caerostris extrusa</name>
    <name type="common">Bark spider</name>
    <name type="synonym">Caerostris bankana</name>
    <dbReference type="NCBI Taxonomy" id="172846"/>
    <lineage>
        <taxon>Eukaryota</taxon>
        <taxon>Metazoa</taxon>
        <taxon>Ecdysozoa</taxon>
        <taxon>Arthropoda</taxon>
        <taxon>Chelicerata</taxon>
        <taxon>Arachnida</taxon>
        <taxon>Araneae</taxon>
        <taxon>Araneomorphae</taxon>
        <taxon>Entelegynae</taxon>
        <taxon>Araneoidea</taxon>
        <taxon>Araneidae</taxon>
        <taxon>Caerostris</taxon>
    </lineage>
</organism>
<dbReference type="EMBL" id="BPLR01002610">
    <property type="protein sequence ID" value="GIX75692.1"/>
    <property type="molecule type" value="Genomic_DNA"/>
</dbReference>
<protein>
    <submittedName>
        <fullName evidence="2">Uncharacterized protein</fullName>
    </submittedName>
</protein>
<name>A0AAV4MTF9_CAEEX</name>
<keyword evidence="3" id="KW-1185">Reference proteome</keyword>
<sequence length="115" mass="12853">MENILCPQQRVIHDGSSFFVFQKPLSSHASVHPLPVLRQQSPHYLYVLAEPGHGLPDLRHLRHLLRSPGDHPDPVLAHLPGGPREDQAPPRPPVRPAAPRLGGRHLLQRIPQDSE</sequence>
<evidence type="ECO:0000313" key="2">
    <source>
        <dbReference type="EMBL" id="GIX75692.1"/>
    </source>
</evidence>
<feature type="region of interest" description="Disordered" evidence="1">
    <location>
        <begin position="64"/>
        <end position="115"/>
    </location>
</feature>
<proteinExistence type="predicted"/>
<accession>A0AAV4MTF9</accession>
<evidence type="ECO:0000313" key="3">
    <source>
        <dbReference type="Proteomes" id="UP001054945"/>
    </source>
</evidence>
<evidence type="ECO:0000256" key="1">
    <source>
        <dbReference type="SAM" id="MobiDB-lite"/>
    </source>
</evidence>
<dbReference type="Proteomes" id="UP001054945">
    <property type="component" value="Unassembled WGS sequence"/>
</dbReference>
<dbReference type="AlphaFoldDB" id="A0AAV4MTF9"/>
<gene>
    <name evidence="2" type="ORF">CEXT_71081</name>
</gene>
<reference evidence="2 3" key="1">
    <citation type="submission" date="2021-06" db="EMBL/GenBank/DDBJ databases">
        <title>Caerostris extrusa draft genome.</title>
        <authorList>
            <person name="Kono N."/>
            <person name="Arakawa K."/>
        </authorList>
    </citation>
    <scope>NUCLEOTIDE SEQUENCE [LARGE SCALE GENOMIC DNA]</scope>
</reference>